<evidence type="ECO:0000259" key="1">
    <source>
        <dbReference type="Pfam" id="PF05050"/>
    </source>
</evidence>
<dbReference type="InterPro" id="IPR006342">
    <property type="entry name" value="FkbM_mtfrase"/>
</dbReference>
<keyword evidence="3" id="KW-1185">Reference proteome</keyword>
<name>A0A517SP38_9BACT</name>
<keyword evidence="2" id="KW-0808">Transferase</keyword>
<feature type="domain" description="Methyltransferase FkbM" evidence="1">
    <location>
        <begin position="68"/>
        <end position="229"/>
    </location>
</feature>
<evidence type="ECO:0000313" key="3">
    <source>
        <dbReference type="Proteomes" id="UP000315003"/>
    </source>
</evidence>
<dbReference type="EMBL" id="CP036272">
    <property type="protein sequence ID" value="QDT57887.1"/>
    <property type="molecule type" value="Genomic_DNA"/>
</dbReference>
<dbReference type="NCBIfam" id="TIGR01444">
    <property type="entry name" value="fkbM_fam"/>
    <property type="match status" value="1"/>
</dbReference>
<gene>
    <name evidence="2" type="ORF">SV7mr_03720</name>
</gene>
<dbReference type="OrthoDB" id="276857at2"/>
<dbReference type="Gene3D" id="3.40.50.150">
    <property type="entry name" value="Vaccinia Virus protein VP39"/>
    <property type="match status" value="1"/>
</dbReference>
<organism evidence="2 3">
    <name type="scientific">Stieleria bergensis</name>
    <dbReference type="NCBI Taxonomy" id="2528025"/>
    <lineage>
        <taxon>Bacteria</taxon>
        <taxon>Pseudomonadati</taxon>
        <taxon>Planctomycetota</taxon>
        <taxon>Planctomycetia</taxon>
        <taxon>Pirellulales</taxon>
        <taxon>Pirellulaceae</taxon>
        <taxon>Stieleria</taxon>
    </lineage>
</organism>
<dbReference type="InterPro" id="IPR029063">
    <property type="entry name" value="SAM-dependent_MTases_sf"/>
</dbReference>
<dbReference type="Pfam" id="PF05050">
    <property type="entry name" value="Methyltransf_21"/>
    <property type="match status" value="1"/>
</dbReference>
<dbReference type="Proteomes" id="UP000315003">
    <property type="component" value="Chromosome"/>
</dbReference>
<protein>
    <submittedName>
        <fullName evidence="2">Methyltransferase domain protein</fullName>
    </submittedName>
</protein>
<evidence type="ECO:0000313" key="2">
    <source>
        <dbReference type="EMBL" id="QDT57887.1"/>
    </source>
</evidence>
<dbReference type="AlphaFoldDB" id="A0A517SP38"/>
<accession>A0A517SP38</accession>
<reference evidence="2 3" key="1">
    <citation type="submission" date="2019-02" db="EMBL/GenBank/DDBJ databases">
        <title>Deep-cultivation of Planctomycetes and their phenomic and genomic characterization uncovers novel biology.</title>
        <authorList>
            <person name="Wiegand S."/>
            <person name="Jogler M."/>
            <person name="Boedeker C."/>
            <person name="Pinto D."/>
            <person name="Vollmers J."/>
            <person name="Rivas-Marin E."/>
            <person name="Kohn T."/>
            <person name="Peeters S.H."/>
            <person name="Heuer A."/>
            <person name="Rast P."/>
            <person name="Oberbeckmann S."/>
            <person name="Bunk B."/>
            <person name="Jeske O."/>
            <person name="Meyerdierks A."/>
            <person name="Storesund J.E."/>
            <person name="Kallscheuer N."/>
            <person name="Luecker S."/>
            <person name="Lage O.M."/>
            <person name="Pohl T."/>
            <person name="Merkel B.J."/>
            <person name="Hornburger P."/>
            <person name="Mueller R.-W."/>
            <person name="Bruemmer F."/>
            <person name="Labrenz M."/>
            <person name="Spormann A.M."/>
            <person name="Op den Camp H."/>
            <person name="Overmann J."/>
            <person name="Amann R."/>
            <person name="Jetten M.S.M."/>
            <person name="Mascher T."/>
            <person name="Medema M.H."/>
            <person name="Devos D.P."/>
            <person name="Kaster A.-K."/>
            <person name="Ovreas L."/>
            <person name="Rohde M."/>
            <person name="Galperin M.Y."/>
            <person name="Jogler C."/>
        </authorList>
    </citation>
    <scope>NUCLEOTIDE SEQUENCE [LARGE SCALE GENOMIC DNA]</scope>
    <source>
        <strain evidence="2 3">SV_7m_r</strain>
    </source>
</reference>
<dbReference type="PANTHER" id="PTHR36973">
    <property type="entry name" value="SLL1456 PROTEIN-RELATED"/>
    <property type="match status" value="1"/>
</dbReference>
<dbReference type="SUPFAM" id="SSF53335">
    <property type="entry name" value="S-adenosyl-L-methionine-dependent methyltransferases"/>
    <property type="match status" value="1"/>
</dbReference>
<proteinExistence type="predicted"/>
<dbReference type="GO" id="GO:0008171">
    <property type="term" value="F:O-methyltransferase activity"/>
    <property type="evidence" value="ECO:0007669"/>
    <property type="project" value="TreeGrafter"/>
</dbReference>
<dbReference type="GO" id="GO:0032259">
    <property type="term" value="P:methylation"/>
    <property type="evidence" value="ECO:0007669"/>
    <property type="project" value="UniProtKB-KW"/>
</dbReference>
<dbReference type="RefSeq" id="WP_145268659.1">
    <property type="nucleotide sequence ID" value="NZ_CP036272.1"/>
</dbReference>
<dbReference type="InterPro" id="IPR053188">
    <property type="entry name" value="FkbM_Methyltransferase"/>
</dbReference>
<dbReference type="PANTHER" id="PTHR36973:SF4">
    <property type="entry name" value="NODULATION PROTEIN"/>
    <property type="match status" value="1"/>
</dbReference>
<keyword evidence="2" id="KW-0489">Methyltransferase</keyword>
<sequence>MKRTIKKVYRRLFARRSCYKLNKLLLECGMHGLGILNFENDRISGEANFLQRTLRRYLPSDRKPVFVDVGANMGDYSADLLKWYPDSRVISIEPQANNYRYMQEHLQQAEMLNVALGAEVGSLTLYDRNDSEISCHASMYREVITDLHHVDVVEHQVDVTTLDQLLAERSIDRVDLLKIDTEGHEFEVLKGATEALAQQRIPLIHLEFNEMNVVSRVFFRDFRQLLAGYQFFRLLPNSMIEIPDRSIQSEWFAYQNIVCVHESIQAAKRTAA</sequence>